<reference evidence="1 2" key="1">
    <citation type="submission" date="2023-11" db="EMBL/GenBank/DDBJ databases">
        <title>Halocaridina rubra genome assembly.</title>
        <authorList>
            <person name="Smith C."/>
        </authorList>
    </citation>
    <scope>NUCLEOTIDE SEQUENCE [LARGE SCALE GENOMIC DNA]</scope>
    <source>
        <strain evidence="1">EP-1</strain>
        <tissue evidence="1">Whole</tissue>
    </source>
</reference>
<protein>
    <recommendedName>
        <fullName evidence="3">Juvenile hormone esterase binding protein</fullName>
    </recommendedName>
</protein>
<keyword evidence="2" id="KW-1185">Reference proteome</keyword>
<evidence type="ECO:0008006" key="3">
    <source>
        <dbReference type="Google" id="ProtNLM"/>
    </source>
</evidence>
<dbReference type="PANTHER" id="PTHR13333:SF5">
    <property type="entry name" value="M-AAA PROTEASE-INTERACTING PROTEIN 1, MITOCHONDRIAL"/>
    <property type="match status" value="1"/>
</dbReference>
<dbReference type="GO" id="GO:0005743">
    <property type="term" value="C:mitochondrial inner membrane"/>
    <property type="evidence" value="ECO:0007669"/>
    <property type="project" value="TreeGrafter"/>
</dbReference>
<dbReference type="AlphaFoldDB" id="A0AAN9A0J7"/>
<gene>
    <name evidence="1" type="ORF">SK128_023860</name>
</gene>
<evidence type="ECO:0000313" key="1">
    <source>
        <dbReference type="EMBL" id="KAK7070628.1"/>
    </source>
</evidence>
<evidence type="ECO:0000313" key="2">
    <source>
        <dbReference type="Proteomes" id="UP001381693"/>
    </source>
</evidence>
<organism evidence="1 2">
    <name type="scientific">Halocaridina rubra</name>
    <name type="common">Hawaiian red shrimp</name>
    <dbReference type="NCBI Taxonomy" id="373956"/>
    <lineage>
        <taxon>Eukaryota</taxon>
        <taxon>Metazoa</taxon>
        <taxon>Ecdysozoa</taxon>
        <taxon>Arthropoda</taxon>
        <taxon>Crustacea</taxon>
        <taxon>Multicrustacea</taxon>
        <taxon>Malacostraca</taxon>
        <taxon>Eumalacostraca</taxon>
        <taxon>Eucarida</taxon>
        <taxon>Decapoda</taxon>
        <taxon>Pleocyemata</taxon>
        <taxon>Caridea</taxon>
        <taxon>Atyoidea</taxon>
        <taxon>Atyidae</taxon>
        <taxon>Halocaridina</taxon>
    </lineage>
</organism>
<name>A0AAN9A0J7_HALRR</name>
<dbReference type="PANTHER" id="PTHR13333">
    <property type="entry name" value="M-AAA PROTEASE-INTERACTING PROTEIN 1, MITOCHONDRIAL"/>
    <property type="match status" value="1"/>
</dbReference>
<sequence length="316" mass="36272">MFRRILIPRNKLPLAYAITSRSLRCKELGVCALDVLRLLSNFRVANFPVNVYDNYVKAAVNNDSTQTLASRRSLIGTQAHLTHFQATVLSCSQQRRYFRSEKSNLSFRRENDKPSTSRSPELMNFPWIVWPSVWHTIRNWIFANLIIKPYMDKEFTLASFKAGAIQALVHVSQEISKGNFSALEGLITKPSLEEAQSNFAVLSLKQRLDLAVVAEDIFFCFPYQIGVMFTNEGGPKERVFVEITMCYHIFKGFQDHIENISKSPATGSFSAVYDNYDRISIANYRFIREFTKGVDDQWTVNVANHFKPGESLQQQR</sequence>
<dbReference type="GO" id="GO:0032979">
    <property type="term" value="P:protein insertion into mitochondrial inner membrane from matrix"/>
    <property type="evidence" value="ECO:0007669"/>
    <property type="project" value="TreeGrafter"/>
</dbReference>
<dbReference type="GO" id="GO:0043022">
    <property type="term" value="F:ribosome binding"/>
    <property type="evidence" value="ECO:0007669"/>
    <property type="project" value="TreeGrafter"/>
</dbReference>
<comment type="caution">
    <text evidence="1">The sequence shown here is derived from an EMBL/GenBank/DDBJ whole genome shotgun (WGS) entry which is preliminary data.</text>
</comment>
<dbReference type="EMBL" id="JAXCGZ010015281">
    <property type="protein sequence ID" value="KAK7070628.1"/>
    <property type="molecule type" value="Genomic_DNA"/>
</dbReference>
<accession>A0AAN9A0J7</accession>
<dbReference type="Proteomes" id="UP001381693">
    <property type="component" value="Unassembled WGS sequence"/>
</dbReference>
<proteinExistence type="predicted"/>